<dbReference type="PANTHER" id="PTHR43591:SF24">
    <property type="entry name" value="2-METHOXY-6-POLYPRENYL-1,4-BENZOQUINOL METHYLASE, MITOCHONDRIAL"/>
    <property type="match status" value="1"/>
</dbReference>
<dbReference type="GO" id="GO:0032259">
    <property type="term" value="P:methylation"/>
    <property type="evidence" value="ECO:0007669"/>
    <property type="project" value="UniProtKB-KW"/>
</dbReference>
<dbReference type="InterPro" id="IPR029063">
    <property type="entry name" value="SAM-dependent_MTases_sf"/>
</dbReference>
<feature type="region of interest" description="Disordered" evidence="1">
    <location>
        <begin position="1"/>
        <end position="26"/>
    </location>
</feature>
<reference evidence="2 3" key="1">
    <citation type="submission" date="2018-06" db="EMBL/GenBank/DDBJ databases">
        <title>A transcriptomic atlas of mushroom development highlights an independent origin of complex multicellularity.</title>
        <authorList>
            <consortium name="DOE Joint Genome Institute"/>
            <person name="Krizsan K."/>
            <person name="Almasi E."/>
            <person name="Merenyi Z."/>
            <person name="Sahu N."/>
            <person name="Viragh M."/>
            <person name="Koszo T."/>
            <person name="Mondo S."/>
            <person name="Kiss B."/>
            <person name="Balint B."/>
            <person name="Kues U."/>
            <person name="Barry K."/>
            <person name="Hegedus J.C."/>
            <person name="Henrissat B."/>
            <person name="Johnson J."/>
            <person name="Lipzen A."/>
            <person name="Ohm R."/>
            <person name="Nagy I."/>
            <person name="Pangilinan J."/>
            <person name="Yan J."/>
            <person name="Xiong Y."/>
            <person name="Grigoriev I.V."/>
            <person name="Hibbett D.S."/>
            <person name="Nagy L.G."/>
        </authorList>
    </citation>
    <scope>NUCLEOTIDE SEQUENCE [LARGE SCALE GENOMIC DNA]</scope>
    <source>
        <strain evidence="2 3">SZMC22713</strain>
    </source>
</reference>
<accession>A0A4Y7PVP8</accession>
<keyword evidence="3" id="KW-1185">Reference proteome</keyword>
<proteinExistence type="predicted"/>
<organism evidence="2 3">
    <name type="scientific">Rickenella mellea</name>
    <dbReference type="NCBI Taxonomy" id="50990"/>
    <lineage>
        <taxon>Eukaryota</taxon>
        <taxon>Fungi</taxon>
        <taxon>Dikarya</taxon>
        <taxon>Basidiomycota</taxon>
        <taxon>Agaricomycotina</taxon>
        <taxon>Agaricomycetes</taxon>
        <taxon>Hymenochaetales</taxon>
        <taxon>Rickenellaceae</taxon>
        <taxon>Rickenella</taxon>
    </lineage>
</organism>
<evidence type="ECO:0000256" key="1">
    <source>
        <dbReference type="SAM" id="MobiDB-lite"/>
    </source>
</evidence>
<dbReference type="Gene3D" id="3.40.50.150">
    <property type="entry name" value="Vaccinia Virus protein VP39"/>
    <property type="match status" value="1"/>
</dbReference>
<dbReference type="AlphaFoldDB" id="A0A4Y7PVP8"/>
<dbReference type="OrthoDB" id="2013972at2759"/>
<sequence length="376" mass="41701">MSDFSFRGDGAGGPLPGAGENDADGESVFSGITDAPSIYSFNSSRDGLALLRMIQGRTFNAQNDLYYLPADTTEFARQEKEHFAHLVGLGRLYVEHENVQQILSLVDGEHKRILDLGTGVGSWAIGMANEFPHAEVIGLDLAPNTACANTLPPNCRLEFDDFNLGLSHYYNSCDLVHCRIVAAGVKDFKWFINEVAKCLKPGGMLFIIDGDHNLLNSKKEMQDLAYGSGGPGQSWLARAIFEAAITLQKRGSDFDARMKLYELVSASPYFEGVGEHVYLFPVGPWEKGDTPAEHQQRQIIGILERQSMIDAVHSLKPLYIHEGYPAELVEQFLKGTEKELNELSVHMYTKWFYSFATRNSVPIQDQNEAPSVETNA</sequence>
<evidence type="ECO:0000313" key="3">
    <source>
        <dbReference type="Proteomes" id="UP000294933"/>
    </source>
</evidence>
<dbReference type="VEuPathDB" id="FungiDB:BD410DRAFT_842363"/>
<gene>
    <name evidence="2" type="ORF">BD410DRAFT_842363</name>
</gene>
<dbReference type="STRING" id="50990.A0A4Y7PVP8"/>
<name>A0A4Y7PVP8_9AGAM</name>
<keyword evidence="2" id="KW-0489">Methyltransferase</keyword>
<evidence type="ECO:0000313" key="2">
    <source>
        <dbReference type="EMBL" id="TDL19118.1"/>
    </source>
</evidence>
<protein>
    <submittedName>
        <fullName evidence="2">S-adenosyl-L-methionine-dependent methyltransferase</fullName>
    </submittedName>
</protein>
<dbReference type="EMBL" id="ML170200">
    <property type="protein sequence ID" value="TDL19118.1"/>
    <property type="molecule type" value="Genomic_DNA"/>
</dbReference>
<dbReference type="CDD" id="cd02440">
    <property type="entry name" value="AdoMet_MTases"/>
    <property type="match status" value="1"/>
</dbReference>
<dbReference type="PANTHER" id="PTHR43591">
    <property type="entry name" value="METHYLTRANSFERASE"/>
    <property type="match status" value="1"/>
</dbReference>
<dbReference type="Pfam" id="PF13489">
    <property type="entry name" value="Methyltransf_23"/>
    <property type="match status" value="1"/>
</dbReference>
<dbReference type="SUPFAM" id="SSF53335">
    <property type="entry name" value="S-adenosyl-L-methionine-dependent methyltransferases"/>
    <property type="match status" value="1"/>
</dbReference>
<dbReference type="GO" id="GO:0008168">
    <property type="term" value="F:methyltransferase activity"/>
    <property type="evidence" value="ECO:0007669"/>
    <property type="project" value="UniProtKB-KW"/>
</dbReference>
<keyword evidence="2" id="KW-0808">Transferase</keyword>
<dbReference type="Proteomes" id="UP000294933">
    <property type="component" value="Unassembled WGS sequence"/>
</dbReference>